<organism evidence="3 4">
    <name type="scientific">Drosophila rubida</name>
    <dbReference type="NCBI Taxonomy" id="30044"/>
    <lineage>
        <taxon>Eukaryota</taxon>
        <taxon>Metazoa</taxon>
        <taxon>Ecdysozoa</taxon>
        <taxon>Arthropoda</taxon>
        <taxon>Hexapoda</taxon>
        <taxon>Insecta</taxon>
        <taxon>Pterygota</taxon>
        <taxon>Neoptera</taxon>
        <taxon>Endopterygota</taxon>
        <taxon>Diptera</taxon>
        <taxon>Brachycera</taxon>
        <taxon>Muscomorpha</taxon>
        <taxon>Ephydroidea</taxon>
        <taxon>Drosophilidae</taxon>
        <taxon>Drosophila</taxon>
    </lineage>
</organism>
<keyword evidence="1" id="KW-0863">Zinc-finger</keyword>
<dbReference type="GO" id="GO:0061629">
    <property type="term" value="F:RNA polymerase II-specific DNA-binding transcription factor binding"/>
    <property type="evidence" value="ECO:0007669"/>
    <property type="project" value="InterPro"/>
</dbReference>
<dbReference type="GO" id="GO:0005634">
    <property type="term" value="C:nucleus"/>
    <property type="evidence" value="ECO:0007669"/>
    <property type="project" value="TreeGrafter"/>
</dbReference>
<dbReference type="InterPro" id="IPR036236">
    <property type="entry name" value="Znf_C2H2_sf"/>
</dbReference>
<comment type="caution">
    <text evidence="3">The sequence shown here is derived from an EMBL/GenBank/DDBJ whole genome shotgun (WGS) entry which is preliminary data.</text>
</comment>
<accession>A0AAD4PKB7</accession>
<dbReference type="GO" id="GO:0007507">
    <property type="term" value="P:heart development"/>
    <property type="evidence" value="ECO:0007669"/>
    <property type="project" value="TreeGrafter"/>
</dbReference>
<dbReference type="PROSITE" id="PS50157">
    <property type="entry name" value="ZINC_FINGER_C2H2_2"/>
    <property type="match status" value="2"/>
</dbReference>
<evidence type="ECO:0000259" key="2">
    <source>
        <dbReference type="PROSITE" id="PS50157"/>
    </source>
</evidence>
<dbReference type="SMART" id="SM00355">
    <property type="entry name" value="ZnF_C2H2"/>
    <property type="match status" value="7"/>
</dbReference>
<feature type="domain" description="C2H2-type" evidence="2">
    <location>
        <begin position="177"/>
        <end position="199"/>
    </location>
</feature>
<keyword evidence="1" id="KW-0479">Metal-binding</keyword>
<dbReference type="EMBL" id="JAJJHW010002585">
    <property type="protein sequence ID" value="KAH8370879.1"/>
    <property type="molecule type" value="Genomic_DNA"/>
</dbReference>
<dbReference type="PANTHER" id="PTHR12958:SF3">
    <property type="entry name" value="ZINC FINGER PROTEIN USH"/>
    <property type="match status" value="1"/>
</dbReference>
<keyword evidence="1" id="KW-0862">Zinc</keyword>
<dbReference type="GO" id="GO:0000122">
    <property type="term" value="P:negative regulation of transcription by RNA polymerase II"/>
    <property type="evidence" value="ECO:0007669"/>
    <property type="project" value="TreeGrafter"/>
</dbReference>
<protein>
    <recommendedName>
        <fullName evidence="2">C2H2-type domain-containing protein</fullName>
    </recommendedName>
</protein>
<gene>
    <name evidence="3" type="ORF">KR093_005338</name>
</gene>
<feature type="domain" description="C2H2-type" evidence="2">
    <location>
        <begin position="228"/>
        <end position="255"/>
    </location>
</feature>
<evidence type="ECO:0000256" key="1">
    <source>
        <dbReference type="PROSITE-ProRule" id="PRU00042"/>
    </source>
</evidence>
<dbReference type="SUPFAM" id="SSF57667">
    <property type="entry name" value="beta-beta-alpha zinc fingers"/>
    <property type="match status" value="1"/>
</dbReference>
<dbReference type="AlphaFoldDB" id="A0AAD4PKB7"/>
<evidence type="ECO:0000313" key="4">
    <source>
        <dbReference type="Proteomes" id="UP001200034"/>
    </source>
</evidence>
<dbReference type="GO" id="GO:0008270">
    <property type="term" value="F:zinc ion binding"/>
    <property type="evidence" value="ECO:0007669"/>
    <property type="project" value="UniProtKB-KW"/>
</dbReference>
<dbReference type="PROSITE" id="PS00028">
    <property type="entry name" value="ZINC_FINGER_C2H2_1"/>
    <property type="match status" value="4"/>
</dbReference>
<keyword evidence="4" id="KW-1185">Reference proteome</keyword>
<dbReference type="GO" id="GO:0045944">
    <property type="term" value="P:positive regulation of transcription by RNA polymerase II"/>
    <property type="evidence" value="ECO:0007669"/>
    <property type="project" value="TreeGrafter"/>
</dbReference>
<evidence type="ECO:0000313" key="3">
    <source>
        <dbReference type="EMBL" id="KAH8370879.1"/>
    </source>
</evidence>
<dbReference type="GO" id="GO:0030154">
    <property type="term" value="P:cell differentiation"/>
    <property type="evidence" value="ECO:0007669"/>
    <property type="project" value="TreeGrafter"/>
</dbReference>
<dbReference type="InterPro" id="IPR013087">
    <property type="entry name" value="Znf_C2H2_type"/>
</dbReference>
<dbReference type="PANTHER" id="PTHR12958">
    <property type="entry name" value="FRIEND OF GATA2-RELATED"/>
    <property type="match status" value="1"/>
</dbReference>
<reference evidence="3" key="1">
    <citation type="journal article" date="2021" name="Mol. Ecol. Resour.">
        <title>Phylogenomic analyses of the genus Drosophila reveals genomic signals of climate adaptation.</title>
        <authorList>
            <person name="Li F."/>
            <person name="Rane R.V."/>
            <person name="Luria V."/>
            <person name="Xiong Z."/>
            <person name="Chen J."/>
            <person name="Li Z."/>
            <person name="Catullo R.A."/>
            <person name="Griffin P.C."/>
            <person name="Schiffer M."/>
            <person name="Pearce S."/>
            <person name="Lee S.F."/>
            <person name="McElroy K."/>
            <person name="Stocker A."/>
            <person name="Shirriffs J."/>
            <person name="Cockerell F."/>
            <person name="Coppin C."/>
            <person name="Sgro C.M."/>
            <person name="Karger A."/>
            <person name="Cain J.W."/>
            <person name="Weber J.A."/>
            <person name="Santpere G."/>
            <person name="Kirschner M.W."/>
            <person name="Hoffmann A.A."/>
            <person name="Oakeshott J.G."/>
            <person name="Zhang G."/>
        </authorList>
    </citation>
    <scope>NUCLEOTIDE SEQUENCE</scope>
    <source>
        <strain evidence="3">BGI-SZ-2011g</strain>
    </source>
</reference>
<name>A0AAD4PKB7_9MUSC</name>
<proteinExistence type="predicted"/>
<dbReference type="InterPro" id="IPR039746">
    <property type="entry name" value="FOG"/>
</dbReference>
<dbReference type="Gene3D" id="3.30.160.60">
    <property type="entry name" value="Classic Zinc Finger"/>
    <property type="match status" value="1"/>
</dbReference>
<dbReference type="Pfam" id="PF00096">
    <property type="entry name" value="zf-C2H2"/>
    <property type="match status" value="1"/>
</dbReference>
<dbReference type="Proteomes" id="UP001200034">
    <property type="component" value="Unassembled WGS sequence"/>
</dbReference>
<sequence length="286" mass="33966">MTEYLARVMKTRFEVLNFEWETVCQYCSLEFSKFENLLNHVLESHQLPGQELMCPIGGCSKKLRGCKYLAMHLVLKHAQVTKIPIFGVCPECKFTFSDIFLYNRHSCAYEKKRHPDKRLYCKKCKEKFINWKRYTFHKQFHLSRHRPRACFLCDYVDDNINNLFQHVRYSHVSEGTLFCTNCDRSFYNIAALTQHKKNHERVCRGKNCCNNCMRVITDQDEVVLDTPIICEYCDSRFTVERAYKTHLKMHFLEKSEMHICNNCGLISENREEMLVSSSNYSILLHC</sequence>